<dbReference type="AlphaFoldDB" id="A0A9P6TH39"/>
<evidence type="ECO:0000256" key="1">
    <source>
        <dbReference type="SAM" id="SignalP"/>
    </source>
</evidence>
<proteinExistence type="predicted"/>
<organism evidence="2 3">
    <name type="scientific">Cronartium quercuum f. sp. fusiforme G11</name>
    <dbReference type="NCBI Taxonomy" id="708437"/>
    <lineage>
        <taxon>Eukaryota</taxon>
        <taxon>Fungi</taxon>
        <taxon>Dikarya</taxon>
        <taxon>Basidiomycota</taxon>
        <taxon>Pucciniomycotina</taxon>
        <taxon>Pucciniomycetes</taxon>
        <taxon>Pucciniales</taxon>
        <taxon>Coleosporiaceae</taxon>
        <taxon>Cronartium</taxon>
    </lineage>
</organism>
<dbReference type="EMBL" id="MU167208">
    <property type="protein sequence ID" value="KAG0152421.1"/>
    <property type="molecule type" value="Genomic_DNA"/>
</dbReference>
<sequence length="642" mass="73026">MYALLPKTSFRWSIIATLCFAICIHQTCAELSKASTGIAEIAELGTSTTPLHSLAETDLIKKKILQDSRNTDDLSKSFLEHILSSPNFGELAFVENVEAVVTLDQLDDLKKVESMIVKRMELLEKPVPKNAVTLQLWGRYLKTKSENLGKQDLDALINDIIQKIESHTQRAQKMAQQYAGAIEAKNFGVIMDNEADDLICLTMCFEQKIFPKFILVYGGFSELRYHSVLAFIDSASELYRLPENSRPKVYRGFPHPYEEDEERHSYDFEEGTNYIDDKERVKYMEISLQLEKELKDADGKWKPDAWKHRTFEPGLDAMRKMIDNAQYSAIAVLTCPAALTYLIREDTRRAEKIGVTMASPYSFELDKSGAVYKAAYNGGRQISLMNELLESKVAFIGVGGGTAKTKGLRTIHDYNHGTESAKHYSDKGLLHLEDVISPDHPTKMWQIIFHAGHNVSTGKWRDWDKMFAEFWIYLKIKPFPRDGPGPSRKRSQVVLDFIKQAAEEPGNAGITKSKKKKEEKPSAAKWGFDMVMTILRVWYLLGDKVRWQGPSADLHAIITNPQYTKGILGAVGYALEAWPAKYDENNKLIEENILEKFVINDESNHFSVSDMDYQRIIDTLQEILHKYFNLKQSSPSHPPSAE</sequence>
<comment type="caution">
    <text evidence="2">The sequence shown here is derived from an EMBL/GenBank/DDBJ whole genome shotgun (WGS) entry which is preliminary data.</text>
</comment>
<feature type="chain" id="PRO_5040501190" evidence="1">
    <location>
        <begin position="30"/>
        <end position="642"/>
    </location>
</feature>
<evidence type="ECO:0000313" key="2">
    <source>
        <dbReference type="EMBL" id="KAG0152421.1"/>
    </source>
</evidence>
<reference evidence="2" key="1">
    <citation type="submission" date="2013-11" db="EMBL/GenBank/DDBJ databases">
        <title>Genome sequence of the fusiform rust pathogen reveals effectors for host alternation and coevolution with pine.</title>
        <authorList>
            <consortium name="DOE Joint Genome Institute"/>
            <person name="Smith K."/>
            <person name="Pendleton A."/>
            <person name="Kubisiak T."/>
            <person name="Anderson C."/>
            <person name="Salamov A."/>
            <person name="Aerts A."/>
            <person name="Riley R."/>
            <person name="Clum A."/>
            <person name="Lindquist E."/>
            <person name="Ence D."/>
            <person name="Campbell M."/>
            <person name="Kronenberg Z."/>
            <person name="Feau N."/>
            <person name="Dhillon B."/>
            <person name="Hamelin R."/>
            <person name="Burleigh J."/>
            <person name="Smith J."/>
            <person name="Yandell M."/>
            <person name="Nelson C."/>
            <person name="Grigoriev I."/>
            <person name="Davis J."/>
        </authorList>
    </citation>
    <scope>NUCLEOTIDE SEQUENCE</scope>
    <source>
        <strain evidence="2">G11</strain>
    </source>
</reference>
<accession>A0A9P6TH39</accession>
<protein>
    <submittedName>
        <fullName evidence="2">Uncharacterized protein</fullName>
    </submittedName>
</protein>
<gene>
    <name evidence="2" type="ORF">CROQUDRAFT_129421</name>
</gene>
<feature type="signal peptide" evidence="1">
    <location>
        <begin position="1"/>
        <end position="29"/>
    </location>
</feature>
<name>A0A9P6TH39_9BASI</name>
<keyword evidence="1" id="KW-0732">Signal</keyword>
<evidence type="ECO:0000313" key="3">
    <source>
        <dbReference type="Proteomes" id="UP000886653"/>
    </source>
</evidence>
<keyword evidence="3" id="KW-1185">Reference proteome</keyword>
<dbReference type="Proteomes" id="UP000886653">
    <property type="component" value="Unassembled WGS sequence"/>
</dbReference>